<dbReference type="EMBL" id="CP032382">
    <property type="protein sequence ID" value="AYB29970.1"/>
    <property type="molecule type" value="Genomic_DNA"/>
</dbReference>
<dbReference type="OrthoDB" id="5933722at2"/>
<feature type="transmembrane region" description="Helical" evidence="6">
    <location>
        <begin position="435"/>
        <end position="455"/>
    </location>
</feature>
<feature type="transmembrane region" description="Helical" evidence="6">
    <location>
        <begin position="772"/>
        <end position="792"/>
    </location>
</feature>
<dbReference type="Pfam" id="PF02687">
    <property type="entry name" value="FtsX"/>
    <property type="match status" value="2"/>
</dbReference>
<dbReference type="AlphaFoldDB" id="A0A385SKM8"/>
<feature type="transmembrane region" description="Helical" evidence="6">
    <location>
        <begin position="21"/>
        <end position="42"/>
    </location>
</feature>
<dbReference type="RefSeq" id="WP_119753277.1">
    <property type="nucleotide sequence ID" value="NZ_CP032382.1"/>
</dbReference>
<feature type="transmembrane region" description="Helical" evidence="6">
    <location>
        <begin position="686"/>
        <end position="709"/>
    </location>
</feature>
<dbReference type="Proteomes" id="UP000266183">
    <property type="component" value="Chromosome"/>
</dbReference>
<evidence type="ECO:0000256" key="4">
    <source>
        <dbReference type="ARBA" id="ARBA00022989"/>
    </source>
</evidence>
<name>A0A385SKM8_9BACT</name>
<accession>A0A385SKM8</accession>
<feature type="transmembrane region" description="Helical" evidence="6">
    <location>
        <begin position="349"/>
        <end position="367"/>
    </location>
</feature>
<evidence type="ECO:0000313" key="10">
    <source>
        <dbReference type="Proteomes" id="UP000266183"/>
    </source>
</evidence>
<evidence type="ECO:0000256" key="6">
    <source>
        <dbReference type="SAM" id="Phobius"/>
    </source>
</evidence>
<feature type="transmembrane region" description="Helical" evidence="6">
    <location>
        <begin position="387"/>
        <end position="414"/>
    </location>
</feature>
<evidence type="ECO:0000256" key="3">
    <source>
        <dbReference type="ARBA" id="ARBA00022692"/>
    </source>
</evidence>
<dbReference type="KEGG" id="chk:D4L85_04970"/>
<keyword evidence="4 6" id="KW-1133">Transmembrane helix</keyword>
<protein>
    <submittedName>
        <fullName evidence="9">ABC transporter permease</fullName>
    </submittedName>
</protein>
<dbReference type="InterPro" id="IPR003838">
    <property type="entry name" value="ABC3_permease_C"/>
</dbReference>
<feature type="transmembrane region" description="Helical" evidence="6">
    <location>
        <begin position="730"/>
        <end position="757"/>
    </location>
</feature>
<proteinExistence type="predicted"/>
<feature type="domain" description="ABC3 transporter permease C-terminal" evidence="7">
    <location>
        <begin position="299"/>
        <end position="411"/>
    </location>
</feature>
<evidence type="ECO:0000256" key="1">
    <source>
        <dbReference type="ARBA" id="ARBA00004651"/>
    </source>
</evidence>
<dbReference type="GO" id="GO:0022857">
    <property type="term" value="F:transmembrane transporter activity"/>
    <property type="evidence" value="ECO:0007669"/>
    <property type="project" value="TreeGrafter"/>
</dbReference>
<feature type="domain" description="MacB-like periplasmic core" evidence="8">
    <location>
        <begin position="20"/>
        <end position="232"/>
    </location>
</feature>
<dbReference type="InterPro" id="IPR025857">
    <property type="entry name" value="MacB_PCD"/>
</dbReference>
<dbReference type="PANTHER" id="PTHR30572:SF18">
    <property type="entry name" value="ABC-TYPE MACROLIDE FAMILY EXPORT SYSTEM PERMEASE COMPONENT 2"/>
    <property type="match status" value="1"/>
</dbReference>
<keyword evidence="5 6" id="KW-0472">Membrane</keyword>
<feature type="transmembrane region" description="Helical" evidence="6">
    <location>
        <begin position="293"/>
        <end position="315"/>
    </location>
</feature>
<dbReference type="PANTHER" id="PTHR30572">
    <property type="entry name" value="MEMBRANE COMPONENT OF TRANSPORTER-RELATED"/>
    <property type="match status" value="1"/>
</dbReference>
<evidence type="ECO:0000259" key="7">
    <source>
        <dbReference type="Pfam" id="PF02687"/>
    </source>
</evidence>
<evidence type="ECO:0000313" key="9">
    <source>
        <dbReference type="EMBL" id="AYB29970.1"/>
    </source>
</evidence>
<keyword evidence="3 6" id="KW-0812">Transmembrane</keyword>
<keyword evidence="2" id="KW-1003">Cell membrane</keyword>
<gene>
    <name evidence="9" type="ORF">D4L85_04970</name>
</gene>
<organism evidence="9 10">
    <name type="scientific">Chryseolinea soli</name>
    <dbReference type="NCBI Taxonomy" id="2321403"/>
    <lineage>
        <taxon>Bacteria</taxon>
        <taxon>Pseudomonadati</taxon>
        <taxon>Bacteroidota</taxon>
        <taxon>Cytophagia</taxon>
        <taxon>Cytophagales</taxon>
        <taxon>Fulvivirgaceae</taxon>
        <taxon>Chryseolinea</taxon>
    </lineage>
</organism>
<keyword evidence="10" id="KW-1185">Reference proteome</keyword>
<sequence>MFINYIKIAVRNILKYKTYSSINVFGLAVGMASSMLIMLYIFDELSYDRFQKDADRVFRIGSRGRFEGSEFKSAVSSPPIAGALLREIPEVETTTRFGWWRAMPMRYNDKSFIEARSLVADANFFQFFSFPLLSGNPETALKGTNKVVLTETSAKRFFGDGNPLGKIIFRGEDRVATEVTGVAKDLPTQSHLQFDMIFSGETWPYMQNDHWSNTGLYTYVKLHSPTDAAEGKVKLDKLTEKNMGPELEAILGLSPEAFKAKGNSFGFFLQPLLDIHLKSDLDSEITPHGSMPYIFIFGAVAAFLLLIACINFMNLSTARSATRAKEVGVRKSIGAVRSRLMGQFLSESMLYSFISTFLALAIIGLVLEPFNDLAGKDLQITSLLQPAAIGALVIFTIVTGLIAGSYPAFYLTAFRPVDVLKGKVSAGLKNSSLRNSLVVFQFMISMVLILGSLVVHRQLKYMQEINLGFDKANVIEVGNGWSLEDKVEAFKHELALHPEFKNTSLASGLPPRITDSNLFRKGGTQQDIDLHVVTVDADHLAAMGYAMAAGRFFSADFPSDSMAIVLNETAYKQMGFEQVEGNTVINFNATKPVPFKLIGVIKDFNFENLRSSIKPMAMLLGGGQNNMMVRQANHSVAVRIAPGDASKAIDKLEAIWRKYSSSPFEFTFLDQNIDAMFRSEQRMGKIILIFTVLTMAIACLGLFGLATYMGEQRGKEISIRKVLGASVSQVLMLLLKDFTLLVGVAFILAAPIGWYVIRRWLQEFVYRIEVDVWMILAAGISSLLIAVLTIGFQSIRVARENPVEALKSE</sequence>
<dbReference type="InterPro" id="IPR050250">
    <property type="entry name" value="Macrolide_Exporter_MacB"/>
</dbReference>
<evidence type="ECO:0000256" key="5">
    <source>
        <dbReference type="ARBA" id="ARBA00023136"/>
    </source>
</evidence>
<comment type="subcellular location">
    <subcellularLocation>
        <location evidence="1">Cell membrane</location>
        <topology evidence="1">Multi-pass membrane protein</topology>
    </subcellularLocation>
</comment>
<feature type="domain" description="MacB-like periplasmic core" evidence="8">
    <location>
        <begin position="502"/>
        <end position="651"/>
    </location>
</feature>
<evidence type="ECO:0000256" key="2">
    <source>
        <dbReference type="ARBA" id="ARBA00022475"/>
    </source>
</evidence>
<feature type="domain" description="ABC3 transporter permease C-terminal" evidence="7">
    <location>
        <begin position="689"/>
        <end position="802"/>
    </location>
</feature>
<dbReference type="Pfam" id="PF12704">
    <property type="entry name" value="MacB_PCD"/>
    <property type="match status" value="2"/>
</dbReference>
<evidence type="ECO:0000259" key="8">
    <source>
        <dbReference type="Pfam" id="PF12704"/>
    </source>
</evidence>
<reference evidence="10" key="1">
    <citation type="submission" date="2018-09" db="EMBL/GenBank/DDBJ databases">
        <title>Chryseolinea sp. KIS68-18 isolated from soil.</title>
        <authorList>
            <person name="Weon H.-Y."/>
            <person name="Kwon S.-W."/>
            <person name="Lee S.A."/>
        </authorList>
    </citation>
    <scope>NUCLEOTIDE SEQUENCE [LARGE SCALE GENOMIC DNA]</scope>
    <source>
        <strain evidence="10">KIS68-18</strain>
    </source>
</reference>
<dbReference type="GO" id="GO:0005886">
    <property type="term" value="C:plasma membrane"/>
    <property type="evidence" value="ECO:0007669"/>
    <property type="project" value="UniProtKB-SubCell"/>
</dbReference>